<evidence type="ECO:0000256" key="2">
    <source>
        <dbReference type="SAM" id="Phobius"/>
    </source>
</evidence>
<keyword evidence="2" id="KW-1133">Transmembrane helix</keyword>
<keyword evidence="1" id="KW-0175">Coiled coil</keyword>
<feature type="transmembrane region" description="Helical" evidence="2">
    <location>
        <begin position="21"/>
        <end position="38"/>
    </location>
</feature>
<evidence type="ECO:0000256" key="1">
    <source>
        <dbReference type="SAM" id="Coils"/>
    </source>
</evidence>
<dbReference type="Proteomes" id="UP000490060">
    <property type="component" value="Unassembled WGS sequence"/>
</dbReference>
<evidence type="ECO:0000313" key="3">
    <source>
        <dbReference type="EMBL" id="SOU89435.1"/>
    </source>
</evidence>
<feature type="transmembrane region" description="Helical" evidence="2">
    <location>
        <begin position="113"/>
        <end position="133"/>
    </location>
</feature>
<feature type="coiled-coil region" evidence="1">
    <location>
        <begin position="139"/>
        <end position="250"/>
    </location>
</feature>
<accession>A0A2I2MA57</accession>
<feature type="transmembrane region" description="Helical" evidence="2">
    <location>
        <begin position="58"/>
        <end position="76"/>
    </location>
</feature>
<gene>
    <name evidence="3" type="ORF">TNO010_400010</name>
</gene>
<keyword evidence="2" id="KW-0812">Transmembrane</keyword>
<dbReference type="RefSeq" id="WP_172505677.1">
    <property type="nucleotide sequence ID" value="NZ_OENE01000035.1"/>
</dbReference>
<evidence type="ECO:0000313" key="4">
    <source>
        <dbReference type="Proteomes" id="UP000490060"/>
    </source>
</evidence>
<dbReference type="EMBL" id="OENE01000035">
    <property type="protein sequence ID" value="SOU89435.1"/>
    <property type="molecule type" value="Genomic_DNA"/>
</dbReference>
<sequence>MLNQIKRFRENQAKIPLYKSLTSMRSLAVSIQSYNIFYGIKQASFFYLLFEYLIPNDYLRVIPALFFGYFVAKAMLNIAVNIPEKKEWVIVSIAFFDFLMLCVILDIMHKTDWIEIINLLIFCGFVTYIGYWLNQVFVLKVKEKELEEKSEKEQKYLHKIAGSEQKAELLNIEIADSEQKAELLNIEIADSEQKAELLNIEIADSEQKAELLNIEIADSEQKAELLNIEIADSEQKAKLLNIEIADLKEVVSHKNLSPVIKSTGIQMDLINAINTICPHCKVEFNNKKARDGHKGTCKMKPENIKKI</sequence>
<proteinExistence type="predicted"/>
<organism evidence="3 4">
    <name type="scientific">Tenacibaculum finnmarkense genomovar ulcerans</name>
    <dbReference type="NCBI Taxonomy" id="2781388"/>
    <lineage>
        <taxon>Bacteria</taxon>
        <taxon>Pseudomonadati</taxon>
        <taxon>Bacteroidota</taxon>
        <taxon>Flavobacteriia</taxon>
        <taxon>Flavobacteriales</taxon>
        <taxon>Flavobacteriaceae</taxon>
        <taxon>Tenacibaculum</taxon>
        <taxon>Tenacibaculum finnmarkense</taxon>
    </lineage>
</organism>
<dbReference type="AlphaFoldDB" id="A0A2I2MA57"/>
<feature type="transmembrane region" description="Helical" evidence="2">
    <location>
        <begin position="88"/>
        <end position="107"/>
    </location>
</feature>
<name>A0A2I2MA57_9FLAO</name>
<protein>
    <submittedName>
        <fullName evidence="3">Uncharacterized protein</fullName>
    </submittedName>
</protein>
<reference evidence="3 4" key="1">
    <citation type="submission" date="2017-11" db="EMBL/GenBank/DDBJ databases">
        <authorList>
            <person name="Duchaud E."/>
        </authorList>
    </citation>
    <scope>NUCLEOTIDE SEQUENCE [LARGE SCALE GENOMIC DNA]</scope>
    <source>
        <strain evidence="3 4">TNO010</strain>
    </source>
</reference>
<keyword evidence="2" id="KW-0472">Membrane</keyword>